<reference evidence="1 2" key="1">
    <citation type="journal article" date="2015" name="Int. J. Syst. Evol. Microbiol.">
        <title>Bacillus glycinifermentans sp. nov., isolated from fermented soybean paste.</title>
        <authorList>
            <person name="Kim S.J."/>
            <person name="Dunlap C.A."/>
            <person name="Kwon S.W."/>
            <person name="Rooney A.P."/>
        </authorList>
    </citation>
    <scope>NUCLEOTIDE SEQUENCE [LARGE SCALE GENOMIC DNA]</scope>
    <source>
        <strain evidence="1 2">GO-13</strain>
    </source>
</reference>
<accession>A0A0J6EQK4</accession>
<dbReference type="AlphaFoldDB" id="A0A0J6EQK4"/>
<evidence type="ECO:0000313" key="2">
    <source>
        <dbReference type="Proteomes" id="UP000036168"/>
    </source>
</evidence>
<protein>
    <submittedName>
        <fullName evidence="1">Uncharacterized protein</fullName>
    </submittedName>
</protein>
<accession>A0A0J6ENF5</accession>
<organism evidence="1 2">
    <name type="scientific">Bacillus glycinifermentans</name>
    <dbReference type="NCBI Taxonomy" id="1664069"/>
    <lineage>
        <taxon>Bacteria</taxon>
        <taxon>Bacillati</taxon>
        <taxon>Bacillota</taxon>
        <taxon>Bacilli</taxon>
        <taxon>Bacillales</taxon>
        <taxon>Bacillaceae</taxon>
        <taxon>Bacillus</taxon>
    </lineage>
</organism>
<name>A0A0J6EQK4_9BACI</name>
<dbReference type="PATRIC" id="fig|1664069.3.peg.2805"/>
<proteinExistence type="predicted"/>
<comment type="caution">
    <text evidence="1">The sequence shown here is derived from an EMBL/GenBank/DDBJ whole genome shotgun (WGS) entry which is preliminary data.</text>
</comment>
<evidence type="ECO:0000313" key="1">
    <source>
        <dbReference type="EMBL" id="KRT90060.1"/>
    </source>
</evidence>
<gene>
    <name evidence="1" type="ORF">AB447_205625</name>
</gene>
<sequence length="79" mass="9061">MPSSRAALYGAGFFISEKIFSKNLSKKYTAFIRFLCWPDKGLYSFCHIYSFLLLPHQKISEIVHIFAVIAFTASSFPLF</sequence>
<dbReference type="Proteomes" id="UP000036168">
    <property type="component" value="Unassembled WGS sequence"/>
</dbReference>
<dbReference type="EMBL" id="LECW02000045">
    <property type="protein sequence ID" value="KRT90060.1"/>
    <property type="molecule type" value="Genomic_DNA"/>
</dbReference>